<protein>
    <recommendedName>
        <fullName evidence="3">RVT_2 domain-containing protein</fullName>
    </recommendedName>
</protein>
<gene>
    <name evidence="1" type="ORF">CFOL_v3_21375</name>
</gene>
<dbReference type="Proteomes" id="UP000187406">
    <property type="component" value="Unassembled WGS sequence"/>
</dbReference>
<name>A0A1Q3CCF7_CEPFO</name>
<evidence type="ECO:0008006" key="3">
    <source>
        <dbReference type="Google" id="ProtNLM"/>
    </source>
</evidence>
<accession>A0A1Q3CCF7</accession>
<feature type="non-terminal residue" evidence="1">
    <location>
        <position position="1"/>
    </location>
</feature>
<dbReference type="CDD" id="cd09272">
    <property type="entry name" value="RNase_HI_RT_Ty1"/>
    <property type="match status" value="1"/>
</dbReference>
<dbReference type="EMBL" id="BDDD01001710">
    <property type="protein sequence ID" value="GAV77907.1"/>
    <property type="molecule type" value="Genomic_DNA"/>
</dbReference>
<dbReference type="PANTHER" id="PTHR11439">
    <property type="entry name" value="GAG-POL-RELATED RETROTRANSPOSON"/>
    <property type="match status" value="1"/>
</dbReference>
<dbReference type="AlphaFoldDB" id="A0A1Q3CCF7"/>
<sequence>IFMSQRKYVLDLLNETGMLGSKPLDTSMDPNQKLMVDDGDVLEDSEKYRRLVGKLNYLTVTSPDIAFPVNVVSQFLSSPRSSHWDAVIRILRYLKGSPGRGLLYCDHGHHRVEGFYDADWAGYPSDIMSTTSYCVYVGGNLVSKSKKQSVVAHSSAESEYIAMANVSTDTGEIAIPNVTYKLIWIRQLLSELGFGDPSPMQLWCDNQAAIHIDSNPIFHERTKHIEVDCHFVREKLQQKLISTNFVRTAEQFTDVFTKSLGNGRIKIICNKLGMYDMYA</sequence>
<evidence type="ECO:0000313" key="1">
    <source>
        <dbReference type="EMBL" id="GAV77907.1"/>
    </source>
</evidence>
<evidence type="ECO:0000313" key="2">
    <source>
        <dbReference type="Proteomes" id="UP000187406"/>
    </source>
</evidence>
<feature type="non-terminal residue" evidence="1">
    <location>
        <position position="279"/>
    </location>
</feature>
<dbReference type="InParanoid" id="A0A1Q3CCF7"/>
<keyword evidence="2" id="KW-1185">Reference proteome</keyword>
<comment type="caution">
    <text evidence="1">The sequence shown here is derived from an EMBL/GenBank/DDBJ whole genome shotgun (WGS) entry which is preliminary data.</text>
</comment>
<reference evidence="2" key="1">
    <citation type="submission" date="2016-04" db="EMBL/GenBank/DDBJ databases">
        <title>Cephalotus genome sequencing.</title>
        <authorList>
            <person name="Fukushima K."/>
            <person name="Hasebe M."/>
            <person name="Fang X."/>
        </authorList>
    </citation>
    <scope>NUCLEOTIDE SEQUENCE [LARGE SCALE GENOMIC DNA]</scope>
    <source>
        <strain evidence="2">cv. St1</strain>
    </source>
</reference>
<organism evidence="1 2">
    <name type="scientific">Cephalotus follicularis</name>
    <name type="common">Albany pitcher plant</name>
    <dbReference type="NCBI Taxonomy" id="3775"/>
    <lineage>
        <taxon>Eukaryota</taxon>
        <taxon>Viridiplantae</taxon>
        <taxon>Streptophyta</taxon>
        <taxon>Embryophyta</taxon>
        <taxon>Tracheophyta</taxon>
        <taxon>Spermatophyta</taxon>
        <taxon>Magnoliopsida</taxon>
        <taxon>eudicotyledons</taxon>
        <taxon>Gunneridae</taxon>
        <taxon>Pentapetalae</taxon>
        <taxon>rosids</taxon>
        <taxon>fabids</taxon>
        <taxon>Oxalidales</taxon>
        <taxon>Cephalotaceae</taxon>
        <taxon>Cephalotus</taxon>
    </lineage>
</organism>
<dbReference type="OrthoDB" id="437005at2759"/>
<dbReference type="SUPFAM" id="SSF56672">
    <property type="entry name" value="DNA/RNA polymerases"/>
    <property type="match status" value="1"/>
</dbReference>
<dbReference type="InterPro" id="IPR043502">
    <property type="entry name" value="DNA/RNA_pol_sf"/>
</dbReference>
<proteinExistence type="predicted"/>
<dbReference type="PANTHER" id="PTHR11439:SF484">
    <property type="entry name" value="REVERSE TRANSCRIPTASE TY1_COPIA-TYPE DOMAIN-CONTAINING PROTEIN"/>
    <property type="match status" value="1"/>
</dbReference>